<dbReference type="Gene3D" id="3.50.50.60">
    <property type="entry name" value="FAD/NAD(P)-binding domain"/>
    <property type="match status" value="1"/>
</dbReference>
<dbReference type="AlphaFoldDB" id="A0A2P6V1L7"/>
<dbReference type="PANTHER" id="PTHR13847">
    <property type="entry name" value="SARCOSINE DEHYDROGENASE-RELATED"/>
    <property type="match status" value="1"/>
</dbReference>
<dbReference type="GO" id="GO:0016491">
    <property type="term" value="F:oxidoreductase activity"/>
    <property type="evidence" value="ECO:0007669"/>
    <property type="project" value="UniProtKB-KW"/>
</dbReference>
<proteinExistence type="predicted"/>
<evidence type="ECO:0000259" key="5">
    <source>
        <dbReference type="Pfam" id="PF01266"/>
    </source>
</evidence>
<dbReference type="InterPro" id="IPR006076">
    <property type="entry name" value="FAD-dep_OxRdtase"/>
</dbReference>
<comment type="function">
    <text evidence="3">Required for the assembly of the mitochondrial membrane respiratory chain NADH dehydrogenase (Complex I). Involved in mid-late stages of complex I assembly.</text>
</comment>
<evidence type="ECO:0000256" key="4">
    <source>
        <dbReference type="SAM" id="MobiDB-lite"/>
    </source>
</evidence>
<gene>
    <name evidence="6" type="ORF">C2E20_8407</name>
</gene>
<evidence type="ECO:0000313" key="7">
    <source>
        <dbReference type="Proteomes" id="UP000239649"/>
    </source>
</evidence>
<comment type="caution">
    <text evidence="6">The sequence shown here is derived from an EMBL/GenBank/DDBJ whole genome shotgun (WGS) entry which is preliminary data.</text>
</comment>
<name>A0A2P6V1L7_9CHLO</name>
<dbReference type="EMBL" id="LHPF02000044">
    <property type="protein sequence ID" value="PSC67997.1"/>
    <property type="molecule type" value="Genomic_DNA"/>
</dbReference>
<feature type="region of interest" description="Disordered" evidence="4">
    <location>
        <begin position="254"/>
        <end position="281"/>
    </location>
</feature>
<dbReference type="Proteomes" id="UP000239649">
    <property type="component" value="Unassembled WGS sequence"/>
</dbReference>
<evidence type="ECO:0000256" key="3">
    <source>
        <dbReference type="ARBA" id="ARBA00046185"/>
    </source>
</evidence>
<dbReference type="OrthoDB" id="498204at2759"/>
<accession>A0A2P6V1L7</accession>
<reference evidence="6 7" key="1">
    <citation type="journal article" date="2018" name="Plant J.">
        <title>Genome sequences of Chlorella sorokiniana UTEX 1602 and Micractinium conductrix SAG 241.80: implications to maltose excretion by a green alga.</title>
        <authorList>
            <person name="Arriola M.B."/>
            <person name="Velmurugan N."/>
            <person name="Zhang Y."/>
            <person name="Plunkett M.H."/>
            <person name="Hondzo H."/>
            <person name="Barney B.M."/>
        </authorList>
    </citation>
    <scope>NUCLEOTIDE SEQUENCE [LARGE SCALE GENOMIC DNA]</scope>
    <source>
        <strain evidence="6 7">SAG 241.80</strain>
    </source>
</reference>
<dbReference type="STRING" id="554055.A0A2P6V1L7"/>
<dbReference type="Pfam" id="PF01266">
    <property type="entry name" value="DAO"/>
    <property type="match status" value="1"/>
</dbReference>
<dbReference type="GO" id="GO:0005737">
    <property type="term" value="C:cytoplasm"/>
    <property type="evidence" value="ECO:0007669"/>
    <property type="project" value="TreeGrafter"/>
</dbReference>
<dbReference type="PANTHER" id="PTHR13847:SF287">
    <property type="entry name" value="FAD-DEPENDENT OXIDOREDUCTASE DOMAIN-CONTAINING PROTEIN 1"/>
    <property type="match status" value="1"/>
</dbReference>
<feature type="domain" description="FAD dependent oxidoreductase" evidence="5">
    <location>
        <begin position="2"/>
        <end position="382"/>
    </location>
</feature>
<keyword evidence="1" id="KW-0560">Oxidoreductase</keyword>
<evidence type="ECO:0000313" key="6">
    <source>
        <dbReference type="EMBL" id="PSC67997.1"/>
    </source>
</evidence>
<feature type="compositionally biased region" description="Low complexity" evidence="4">
    <location>
        <begin position="254"/>
        <end position="273"/>
    </location>
</feature>
<keyword evidence="7" id="KW-1185">Reference proteome</keyword>
<dbReference type="Gene3D" id="3.30.9.10">
    <property type="entry name" value="D-Amino Acid Oxidase, subunit A, domain 2"/>
    <property type="match status" value="1"/>
</dbReference>
<sequence>MDAAERPATGVVLLDRNEPCAGATGAGQGYLWLAHRDPSSPAWQLAMGSKAMWPQLLAPVVPELTAEAVEWQSIGSVLIATDAEETEALHRRAALLQRAGLDARCLPAADVPQLEPALALGADGSALLVPSDAQVNGRAAAAALLRACQAHGARFCALFQEDAAALDQGPSGRVTAVRSEARRIAATRGVVVALGAWTGGFLAAQLPESAAHWEGAFRPRRGLLLEMPRPADMPQVEHGLMEMGYSKHYSSSTALSGSSSSTSSSSSTTTSESGDPADITFTATTSASGTLLVGSSREFAWCDGAAPEAVVEAIMQRAAVFLPGLGAVQRSDISVRAGPRPYATAGAPMVGPVPGAAGVVVAAGHEGSGLTLAPATAELVCDYLLGRQPALEAAAVDMLRVPFC</sequence>
<protein>
    <recommendedName>
        <fullName evidence="2">FAD-dependent oxidoreductase domain-containing protein 1</fullName>
    </recommendedName>
</protein>
<evidence type="ECO:0000256" key="2">
    <source>
        <dbReference type="ARBA" id="ARBA00039785"/>
    </source>
</evidence>
<dbReference type="InterPro" id="IPR036188">
    <property type="entry name" value="FAD/NAD-bd_sf"/>
</dbReference>
<organism evidence="6 7">
    <name type="scientific">Micractinium conductrix</name>
    <dbReference type="NCBI Taxonomy" id="554055"/>
    <lineage>
        <taxon>Eukaryota</taxon>
        <taxon>Viridiplantae</taxon>
        <taxon>Chlorophyta</taxon>
        <taxon>core chlorophytes</taxon>
        <taxon>Trebouxiophyceae</taxon>
        <taxon>Chlorellales</taxon>
        <taxon>Chlorellaceae</taxon>
        <taxon>Chlorella clade</taxon>
        <taxon>Micractinium</taxon>
    </lineage>
</organism>
<evidence type="ECO:0000256" key="1">
    <source>
        <dbReference type="ARBA" id="ARBA00023002"/>
    </source>
</evidence>
<dbReference type="SUPFAM" id="SSF51905">
    <property type="entry name" value="FAD/NAD(P)-binding domain"/>
    <property type="match status" value="1"/>
</dbReference>